<dbReference type="OrthoDB" id="3424196at2"/>
<evidence type="ECO:0000313" key="2">
    <source>
        <dbReference type="Proteomes" id="UP000317422"/>
    </source>
</evidence>
<sequence length="240" mass="25834">MDHPWAARRAARAGTVLPVLVAVLTACGGGQSTEDEQSRDSPDFEASELRKAQLVEFEDATIVPEQSEQGTYEELESTQQAQKLREATELDKPECVDAANPWGSLPGVRTSASSLATFVQDQETITHTLIGAAPETAAKALEEAEPPDSCGSYTATMEGGETASYEVSDLDMETVGEDSHAFVVRTEAEGEEVLLYNMVYHNGSYLAATSVLGTDKESDYEETLAAFTDAAVEREEKILS</sequence>
<dbReference type="AlphaFoldDB" id="A0A543NP60"/>
<reference evidence="1 2" key="1">
    <citation type="submission" date="2019-06" db="EMBL/GenBank/DDBJ databases">
        <title>Sequencing the genomes of 1000 actinobacteria strains.</title>
        <authorList>
            <person name="Klenk H.-P."/>
        </authorList>
    </citation>
    <scope>NUCLEOTIDE SEQUENCE [LARGE SCALE GENOMIC DNA]</scope>
    <source>
        <strain evidence="1 2">DSM 45015</strain>
    </source>
</reference>
<keyword evidence="2" id="KW-1185">Reference proteome</keyword>
<comment type="caution">
    <text evidence="1">The sequence shown here is derived from an EMBL/GenBank/DDBJ whole genome shotgun (WGS) entry which is preliminary data.</text>
</comment>
<name>A0A543NP60_9ACTN</name>
<evidence type="ECO:0008006" key="3">
    <source>
        <dbReference type="Google" id="ProtNLM"/>
    </source>
</evidence>
<gene>
    <name evidence="1" type="ORF">FHX37_3559</name>
</gene>
<dbReference type="RefSeq" id="WP_141924887.1">
    <property type="nucleotide sequence ID" value="NZ_VFQC01000001.1"/>
</dbReference>
<dbReference type="Proteomes" id="UP000317422">
    <property type="component" value="Unassembled WGS sequence"/>
</dbReference>
<evidence type="ECO:0000313" key="1">
    <source>
        <dbReference type="EMBL" id="TQN33537.1"/>
    </source>
</evidence>
<dbReference type="EMBL" id="VFQC01000001">
    <property type="protein sequence ID" value="TQN33537.1"/>
    <property type="molecule type" value="Genomic_DNA"/>
</dbReference>
<proteinExistence type="predicted"/>
<accession>A0A543NP60</accession>
<protein>
    <recommendedName>
        <fullName evidence="3">PknH-like protein</fullName>
    </recommendedName>
</protein>
<organism evidence="1 2">
    <name type="scientific">Haloactinospora alba</name>
    <dbReference type="NCBI Taxonomy" id="405555"/>
    <lineage>
        <taxon>Bacteria</taxon>
        <taxon>Bacillati</taxon>
        <taxon>Actinomycetota</taxon>
        <taxon>Actinomycetes</taxon>
        <taxon>Streptosporangiales</taxon>
        <taxon>Nocardiopsidaceae</taxon>
        <taxon>Haloactinospora</taxon>
    </lineage>
</organism>